<evidence type="ECO:0000313" key="2">
    <source>
        <dbReference type="Proteomes" id="UP000887116"/>
    </source>
</evidence>
<reference evidence="1" key="1">
    <citation type="submission" date="2020-07" db="EMBL/GenBank/DDBJ databases">
        <title>Multicomponent nature underlies the extraordinary mechanical properties of spider dragline silk.</title>
        <authorList>
            <person name="Kono N."/>
            <person name="Nakamura H."/>
            <person name="Mori M."/>
            <person name="Yoshida Y."/>
            <person name="Ohtoshi R."/>
            <person name="Malay A.D."/>
            <person name="Moran D.A.P."/>
            <person name="Tomita M."/>
            <person name="Numata K."/>
            <person name="Arakawa K."/>
        </authorList>
    </citation>
    <scope>NUCLEOTIDE SEQUENCE</scope>
</reference>
<evidence type="ECO:0000313" key="1">
    <source>
        <dbReference type="EMBL" id="GFQ79167.1"/>
    </source>
</evidence>
<organism evidence="1 2">
    <name type="scientific">Trichonephila clavata</name>
    <name type="common">Joro spider</name>
    <name type="synonym">Nephila clavata</name>
    <dbReference type="NCBI Taxonomy" id="2740835"/>
    <lineage>
        <taxon>Eukaryota</taxon>
        <taxon>Metazoa</taxon>
        <taxon>Ecdysozoa</taxon>
        <taxon>Arthropoda</taxon>
        <taxon>Chelicerata</taxon>
        <taxon>Arachnida</taxon>
        <taxon>Araneae</taxon>
        <taxon>Araneomorphae</taxon>
        <taxon>Entelegynae</taxon>
        <taxon>Araneoidea</taxon>
        <taxon>Nephilidae</taxon>
        <taxon>Trichonephila</taxon>
    </lineage>
</organism>
<dbReference type="EMBL" id="BMAO01012115">
    <property type="protein sequence ID" value="GFQ79167.1"/>
    <property type="molecule type" value="Genomic_DNA"/>
</dbReference>
<name>A0A8X6FGR6_TRICU</name>
<gene>
    <name evidence="1" type="ORF">TNCT_569751</name>
</gene>
<dbReference type="Proteomes" id="UP000887116">
    <property type="component" value="Unassembled WGS sequence"/>
</dbReference>
<accession>A0A8X6FGR6</accession>
<dbReference type="AlphaFoldDB" id="A0A8X6FGR6"/>
<sequence>MYHIVEFRIKKKSTHVDEGKKREGDIKVICIDGEGNQTHKFLASLTSEHFSKTASKLVFSGSGIEEPVRKPRTIYRHLC</sequence>
<protein>
    <submittedName>
        <fullName evidence="1">Uncharacterized protein</fullName>
    </submittedName>
</protein>
<proteinExistence type="predicted"/>
<keyword evidence="2" id="KW-1185">Reference proteome</keyword>
<comment type="caution">
    <text evidence="1">The sequence shown here is derived from an EMBL/GenBank/DDBJ whole genome shotgun (WGS) entry which is preliminary data.</text>
</comment>